<dbReference type="PaxDb" id="469381-Dpep_1705"/>
<evidence type="ECO:0000313" key="2">
    <source>
        <dbReference type="Proteomes" id="UP000006427"/>
    </source>
</evidence>
<accession>D2Z8D2</accession>
<gene>
    <name evidence="1" type="ORF">Dpep_1705</name>
</gene>
<dbReference type="EMBL" id="ABTR02000001">
    <property type="protein sequence ID" value="EFC91729.1"/>
    <property type="molecule type" value="Genomic_DNA"/>
</dbReference>
<organism evidence="1 2">
    <name type="scientific">Dethiosulfovibrio peptidovorans DSM 11002</name>
    <dbReference type="NCBI Taxonomy" id="469381"/>
    <lineage>
        <taxon>Bacteria</taxon>
        <taxon>Thermotogati</taxon>
        <taxon>Synergistota</taxon>
        <taxon>Synergistia</taxon>
        <taxon>Synergistales</taxon>
        <taxon>Dethiosulfovibrionaceae</taxon>
        <taxon>Dethiosulfovibrio</taxon>
    </lineage>
</organism>
<reference evidence="1 2" key="1">
    <citation type="journal article" date="2010" name="Stand. Genomic Sci.">
        <title>Permanent draft genome sequence of Dethiosulfovibrio peptidovorans type strain (SEBR 4207).</title>
        <authorList>
            <person name="Labutti K."/>
            <person name="Mayilraj S."/>
            <person name="Clum A."/>
            <person name="Lucas S."/>
            <person name="Glavina Del Rio T."/>
            <person name="Nolan M."/>
            <person name="Tice H."/>
            <person name="Cheng J.F."/>
            <person name="Pitluck S."/>
            <person name="Liolios K."/>
            <person name="Ivanova N."/>
            <person name="Mavromatis K."/>
            <person name="Mikhailova N."/>
            <person name="Pati A."/>
            <person name="Goodwin L."/>
            <person name="Chen A."/>
            <person name="Palaniappan K."/>
            <person name="Land M."/>
            <person name="Hauser L."/>
            <person name="Chang Y.J."/>
            <person name="Jeffries C.D."/>
            <person name="Rohde M."/>
            <person name="Spring S."/>
            <person name="Goker M."/>
            <person name="Woyke T."/>
            <person name="Bristow J."/>
            <person name="Eisen J.A."/>
            <person name="Markowitz V."/>
            <person name="Hugenholtz P."/>
            <person name="Kyrpides N.C."/>
            <person name="Klenk H.P."/>
            <person name="Lapidus A."/>
        </authorList>
    </citation>
    <scope>NUCLEOTIDE SEQUENCE [LARGE SCALE GENOMIC DNA]</scope>
    <source>
        <strain evidence="1 2">DSM 11002</strain>
    </source>
</reference>
<dbReference type="RefSeq" id="WP_005661307.1">
    <property type="nucleotide sequence ID" value="NZ_ABTR02000001.1"/>
</dbReference>
<name>D2Z8D2_9BACT</name>
<dbReference type="STRING" id="469381.Dpep_1705"/>
<comment type="caution">
    <text evidence="1">The sequence shown here is derived from an EMBL/GenBank/DDBJ whole genome shotgun (WGS) entry which is preliminary data.</text>
</comment>
<dbReference type="OrthoDB" id="6353at2"/>
<proteinExistence type="predicted"/>
<dbReference type="eggNOG" id="ENOG5032RQ5">
    <property type="taxonomic scope" value="Bacteria"/>
</dbReference>
<keyword evidence="2" id="KW-1185">Reference proteome</keyword>
<evidence type="ECO:0000313" key="1">
    <source>
        <dbReference type="EMBL" id="EFC91729.1"/>
    </source>
</evidence>
<dbReference type="AlphaFoldDB" id="D2Z8D2"/>
<sequence length="156" mass="17873">MENIRYAQINGVEIRDMKDLPGEEVLYSGSLYLDGKEIGAIEEDPEGGPISLDVFPRYEEVLKSRINDYVRAMALEEGEIPHRDVFFLDLIDMQIFYDMYREGLAEGYMCLVVDASGEDLEIYSVQSEEEVENLVREKDLSDFEVYASPTDFIVSC</sequence>
<dbReference type="Proteomes" id="UP000006427">
    <property type="component" value="Unassembled WGS sequence"/>
</dbReference>
<protein>
    <submittedName>
        <fullName evidence="1">Uncharacterized protein</fullName>
    </submittedName>
</protein>